<organism evidence="8 9">
    <name type="scientific">Owenia fusiformis</name>
    <name type="common">Polychaete worm</name>
    <dbReference type="NCBI Taxonomy" id="6347"/>
    <lineage>
        <taxon>Eukaryota</taxon>
        <taxon>Metazoa</taxon>
        <taxon>Spiralia</taxon>
        <taxon>Lophotrochozoa</taxon>
        <taxon>Annelida</taxon>
        <taxon>Polychaeta</taxon>
        <taxon>Sedentaria</taxon>
        <taxon>Canalipalpata</taxon>
        <taxon>Sabellida</taxon>
        <taxon>Oweniida</taxon>
        <taxon>Oweniidae</taxon>
        <taxon>Owenia</taxon>
    </lineage>
</organism>
<feature type="compositionally biased region" description="Polar residues" evidence="6">
    <location>
        <begin position="654"/>
        <end position="668"/>
    </location>
</feature>
<feature type="compositionally biased region" description="Basic and acidic residues" evidence="6">
    <location>
        <begin position="181"/>
        <end position="204"/>
    </location>
</feature>
<dbReference type="InterPro" id="IPR036770">
    <property type="entry name" value="Ankyrin_rpt-contain_sf"/>
</dbReference>
<gene>
    <name evidence="8" type="ORF">OFUS_LOCUS25599</name>
</gene>
<dbReference type="SUPFAM" id="SSF52540">
    <property type="entry name" value="P-loop containing nucleoside triphosphate hydrolases"/>
    <property type="match status" value="1"/>
</dbReference>
<dbReference type="InterPro" id="IPR039904">
    <property type="entry name" value="TRANK1"/>
</dbReference>
<evidence type="ECO:0000259" key="7">
    <source>
        <dbReference type="PROSITE" id="PS51198"/>
    </source>
</evidence>
<dbReference type="Gene3D" id="3.40.50.300">
    <property type="entry name" value="P-loop containing nucleotide triphosphate hydrolases"/>
    <property type="match status" value="2"/>
</dbReference>
<dbReference type="InterPro" id="IPR002110">
    <property type="entry name" value="Ankyrin_rpt"/>
</dbReference>
<dbReference type="GO" id="GO:0005524">
    <property type="term" value="F:ATP binding"/>
    <property type="evidence" value="ECO:0007669"/>
    <property type="project" value="UniProtKB-UniRule"/>
</dbReference>
<dbReference type="EMBL" id="CAIIXF020000012">
    <property type="protein sequence ID" value="CAH1801861.1"/>
    <property type="molecule type" value="Genomic_DNA"/>
</dbReference>
<dbReference type="PANTHER" id="PTHR21529:SF4">
    <property type="entry name" value="TPR AND ANKYRIN REPEAT-CONTAINING PROTEIN 1"/>
    <property type="match status" value="1"/>
</dbReference>
<dbReference type="SUPFAM" id="SSF48452">
    <property type="entry name" value="TPR-like"/>
    <property type="match status" value="2"/>
</dbReference>
<dbReference type="PANTHER" id="PTHR21529">
    <property type="entry name" value="MAMMARY TURMOR VIRUS RECEPTOR HOMOLOG 1, 2 MTVR1, 2"/>
    <property type="match status" value="1"/>
</dbReference>
<dbReference type="GO" id="GO:0004386">
    <property type="term" value="F:helicase activity"/>
    <property type="evidence" value="ECO:0007669"/>
    <property type="project" value="UniProtKB-UniRule"/>
</dbReference>
<dbReference type="SUPFAM" id="SSF48403">
    <property type="entry name" value="Ankyrin repeat"/>
    <property type="match status" value="2"/>
</dbReference>
<feature type="compositionally biased region" description="Low complexity" evidence="6">
    <location>
        <begin position="622"/>
        <end position="632"/>
    </location>
</feature>
<keyword evidence="3 5" id="KW-0347">Helicase</keyword>
<feature type="region of interest" description="Disordered" evidence="6">
    <location>
        <begin position="599"/>
        <end position="685"/>
    </location>
</feature>
<proteinExistence type="predicted"/>
<keyword evidence="4 5" id="KW-0067">ATP-binding</keyword>
<protein>
    <recommendedName>
        <fullName evidence="7">UvrD-like helicase ATP-binding domain-containing protein</fullName>
    </recommendedName>
</protein>
<keyword evidence="1 5" id="KW-0547">Nucleotide-binding</keyword>
<dbReference type="Gene3D" id="1.10.10.160">
    <property type="match status" value="1"/>
</dbReference>
<evidence type="ECO:0000256" key="6">
    <source>
        <dbReference type="SAM" id="MobiDB-lite"/>
    </source>
</evidence>
<accession>A0A8S4QB99</accession>
<comment type="caution">
    <text evidence="8">The sequence shown here is derived from an EMBL/GenBank/DDBJ whole genome shotgun (WGS) entry which is preliminary data.</text>
</comment>
<feature type="compositionally biased region" description="Polar residues" evidence="6">
    <location>
        <begin position="231"/>
        <end position="251"/>
    </location>
</feature>
<feature type="binding site" evidence="5">
    <location>
        <begin position="1582"/>
        <end position="1589"/>
    </location>
    <ligand>
        <name>ATP</name>
        <dbReference type="ChEBI" id="CHEBI:30616"/>
    </ligand>
</feature>
<feature type="region of interest" description="Disordered" evidence="6">
    <location>
        <begin position="1180"/>
        <end position="1199"/>
    </location>
</feature>
<dbReference type="OrthoDB" id="3156807at2759"/>
<evidence type="ECO:0000256" key="4">
    <source>
        <dbReference type="ARBA" id="ARBA00022840"/>
    </source>
</evidence>
<evidence type="ECO:0000256" key="3">
    <source>
        <dbReference type="ARBA" id="ARBA00022806"/>
    </source>
</evidence>
<dbReference type="InterPro" id="IPR014016">
    <property type="entry name" value="UvrD-like_ATP-bd"/>
</dbReference>
<evidence type="ECO:0000256" key="2">
    <source>
        <dbReference type="ARBA" id="ARBA00022801"/>
    </source>
</evidence>
<feature type="compositionally biased region" description="Acidic residues" evidence="6">
    <location>
        <begin position="1297"/>
        <end position="1313"/>
    </location>
</feature>
<dbReference type="SMART" id="SM00248">
    <property type="entry name" value="ANK"/>
    <property type="match status" value="6"/>
</dbReference>
<dbReference type="Gene3D" id="1.25.40.10">
    <property type="entry name" value="Tetratricopeptide repeat domain"/>
    <property type="match status" value="1"/>
</dbReference>
<feature type="region of interest" description="Disordered" evidence="6">
    <location>
        <begin position="1264"/>
        <end position="1314"/>
    </location>
</feature>
<keyword evidence="2 5" id="KW-0378">Hydrolase</keyword>
<dbReference type="Pfam" id="PF00580">
    <property type="entry name" value="UvrD-helicase"/>
    <property type="match status" value="1"/>
</dbReference>
<feature type="compositionally biased region" description="Basic and acidic residues" evidence="6">
    <location>
        <begin position="1269"/>
        <end position="1283"/>
    </location>
</feature>
<reference evidence="8" key="1">
    <citation type="submission" date="2022-03" db="EMBL/GenBank/DDBJ databases">
        <authorList>
            <person name="Martin C."/>
        </authorList>
    </citation>
    <scope>NUCLEOTIDE SEQUENCE</scope>
</reference>
<sequence length="3555" mass="404303">MAQSPLTAGVLKDLFNGLKPRRPRLQVLQHDIDHNRGLMELHRIILSDGVFSDSSILIGHDLVMDLYHNPLPPGLVIELLQYELFQWPPTGPPTGQFKLMVGDIRILFQPGTIVGAPGFDRQGRPAAYTSAPKPMPVPNKAGPMKNDPRNFFKANKPQNDPSPMNRSGPPTGKKMTGPKQTQHDQPDGLLERVQSAHREGKREQINNSQNQGAVGQKSQNQNQDQKSQNQAPASQKSQNQAPVGQTAQMQASGGKKPNKGRRPSIEAEEFVPRWKTLKLEGKTAVEKKDYATALQLYSQAIEGIPMSERKERAILKSNRSLVYSKLDFPHEALEDALESIRLDKDYSKGYWRAASIFRQLNQKFDALECFYDGSCVVSHDDRTTKCEFLTEIVVLCYELKDWKRVKSGDIKASDQTWSLVILALSRNNKWRVMATLLYGKDGKSGGYARNLSGRIAKIDARNVELTKLLTVPQEDQIVQTLAVRLLECGASIKSITLTSEDTPLHAALELAFKTGKPILLKHLLEKYYKTNEEKNTLDKNGDSLLHVAAKQFRKTPAVKLTGILLDNGLDPCLSDKCGRLPLDHVPKGNESFQLLNKAMQTQQSKKKPKTPATESSTRKQETNNNTKPKTNTCPYPARLPSGDTLRAANEAAAKSQQSAKRNETSSGGASKESEDPNQIKVKRPDFSTPFLDQIRDEIGAFKHVIADFLEKERHLTMRLNLAGEQIVLSDHGPIETKQAIKATQNRRIDMERNVKLLNKLLSLHRTLDQRIFKVTCGSGKDSMVNNPLGEDMKELSEDWERKFHEAMSPRDSALLNELLQMNTKHEMMQSLISCIEHYVFAYQYALIEHQKQTKDGPVKLKKETASDFFQHGQNCMMIQNYALGLQKFVLCLQEVRMKDSSDVKLIEPCLTFILDKIIPELPSIPEDTKLNLSRLKCEEWMAEKLKKLSEANKWKVIVNLVLGGGNGHKKSEGGLLTDSDLSTVSLSAFMASVDYKQMPFDMRNKFIQILIKNGANPNGTEKFRPIRKALESEDYKMAAMLLDLGADPSFITLHEMDSPLHYALKVGLNKMEGNFDLLKLLLKLHSHDSEKYKFLHRNTQDNHGNTLFHMVVKPTKCTHELVEAVKLLVQYKVNPKILNSEGKDAISYLKKNDRRMPYTLNAATHYSKYVPVKFKKKKKTKLDPKTAVSESEVDDNHSKMATSESNMAESNMAGGDNHLSQQSTFSKEKHNQNSGLYIKSSKEECKRNIQDLIESLPAIILTQQPSPSKKFENRPHLDSESDSRSTTPDIEVVGQFDEVDDDGDDDEDEEDVEANEKIDDANEVDLNMLKMLDDFVWEVECTANVWKTLRDKRVNRKLKLRIINKIKQLAKGNWRPSLAKKLDGQPRNEHVQLYEAKLSKGSRIIWELAIAFSPRCSENPEKLLGVGEGNDPASSTGGRIYSEVIRVWDIVFDHNKIYHSVENICRSHNRGEDCIIRKNLQGMKRKKFKHGNTSDQRVPMYYREVTPDKSSTVSKMQQFCPPASSNETEYHILKFYAFNSPMVNSVLQNPDIKVDFPFRVTELEHAIINLDPTPPQALLLLGRSGTGKTTVCLYRLWTFFVRYWEQAAMNGYDPLIHRHIVFIHQDSAEDVELEELEEDAVENKPAGATGTLAKVCHDNHVDEADEFTAEHCLKAAAAAAAAGEEGDDYEEDNEEDQPLYEHLHQVFITKNGVLLQDAHPAQFPLFLTSKQWLLLLDASLPNPYFPRNADGSLRRAIQGWGTNDGPLAFVSIIDDSDDELDDVTKDDAEDEHLDAPVREFDPRREVTYDVFVNELWTKVNKTKESYHPTLVWTEIKSFIKGSIEALHSHSGVLSQGDYLDLGKKRAPNFTADRRVVYQMFERYQHLKHQRGLFDESDLVFNIYTRLKDMLELDWSLHQIYVDETQDFTQAELSLFIRCSQDPNALFLTGDTAQSIMRGVAFRFGDLKSLFHYAHKTFKAVGKQSAITVPKKVHQLVHNYRSHAGILNLASSVVDIMVKFFPESFDRLERDQGLFQGPKPVLLDSCSFSDLALILRGNRRKTSEIEFGAHQVILVANEAAKAEIPDELSVGLVLTIFESKGLEFDDVLLYNFFKDSPACKEWRVVTSYLEELIEEHRNSRALDKETLIELDIDDVKGNSNRPRPLQFDPDKHKVLNSELKFLYTALTRARVNIWIFDEDLDTRAPMFEYFTRRKLVEKVTVKDDESEEGLNEAIFAHTSTQEEWLKRGDYYMSHKLYEVAAKCYRKGNSSEKEMLAMAHHKAIQAEQLRNNPKKMREEFLLAAESFLKCELALEAAKCLYNAKEFLMGARLFEKLQKYNNAAVLYQKAKCPGEASMCYEMMHDYKRAIESFVSQELYDKAADVVERYHMKKQEYVSTGRRVPPELLQNPPGSLQSIEHLCFQSAKIHFHRRNDVEMKGALSKLPFETQIDFLKKHGKVDLVAELYEKEGQLLNAAKYLRDIGQLKKAIRYAQGQANEDKQFRADCLLTYCKTTMDLHNGPVKFEKYKAESSEREELIGYLTEAVHLFSTSKDIMGLGDAYLLLYLVKLDEKLLKPTFECFGQCNNVVGQLEFLVAVEQTKGLHSGNISMCYPVFKQLITLLVVLGKDENSDYRTQAEKAMIVTCEGFLGISQGQRRSKRKIKRNQGSRGEVFLKHLITQEMSKLGESYKDEIDFLPCRKEMKSYLLEMFKSLVKTFRRILSAEIEKLTLCPQFKIGKDCEDLNKCKGIKRHYQREDLQHLVDRTVKLLTLDAIIHEATTMKYHEQNDSRIGIVSQLKKIIAKPFASCEALYEILFPSGGHSVMLSSSPIAGVQVLAAIKFEMVTSHLQRWAEHIWSTEENRLSSADAFLKVSNIHRLIGLSNKKMDDMLCKAADEYKRSVMKKAHPEKIPKTVGIICEEKEAREIRHMLQKMKGKIPQAERYMFLSVMCRYHNYVQWLHFTSNPVSAMLQMSKFINTLSRKATLPLIPSIANAILCLELETTLLFTIRCAFDAHVCKTRTSVLLPSSFLSQMNWQDTLAKSQKSGKSTCEAVLQAIRSPNVINKGRIETAMKEFCHSIKILCGVTEFDILQDAFDPEYHVYIPSGEAERCLVLALVLLSNVNLVVPIEQEVNLMCALKQIKPHLGLPKRLRNAIKAVHDADGIKDVVFALHNLLWEKNEKLLLCNWEPTDGIYAMKGSPAKPASFPSTFYNPGLDYEMVNENGYDMDEEEPEEYDGGMSHTEQQVAQENSERVEQENRAAKIILKQLLKFRLIAKLYKIHLIRNKVEEKKVQDQQLQELETYGVDDSMCSICGIQFVQPLNPNLPEAVGLAARSYMLPVPVGQTWVTEEETKVQVLETSHTNTAEGAPNMNGMTKKSHIATFEHIQAALSYKIYTKVFNERIIPASTRFTNLKIMVGKVNNPKMVRLKELDVGTLETKYGALMDLFGQTTNARQWTRVKELEDGVGVIESELSRIGKIYQEVLQEMHNQKQASQTPAHVMFDERDERSLPPSVHAQDLEEELSHAPYVEDEAGHLLQVTEKFNKPKGRGRGRGNRK</sequence>
<evidence type="ECO:0000256" key="1">
    <source>
        <dbReference type="ARBA" id="ARBA00022741"/>
    </source>
</evidence>
<feature type="region of interest" description="Disordered" evidence="6">
    <location>
        <begin position="1204"/>
        <end position="1233"/>
    </location>
</feature>
<dbReference type="PROSITE" id="PS51198">
    <property type="entry name" value="UVRD_HELICASE_ATP_BIND"/>
    <property type="match status" value="1"/>
</dbReference>
<feature type="compositionally biased region" description="Basic residues" evidence="6">
    <location>
        <begin position="3543"/>
        <end position="3555"/>
    </location>
</feature>
<dbReference type="InterPro" id="IPR011990">
    <property type="entry name" value="TPR-like_helical_dom_sf"/>
</dbReference>
<evidence type="ECO:0000256" key="5">
    <source>
        <dbReference type="PROSITE-ProRule" id="PRU00560"/>
    </source>
</evidence>
<dbReference type="InterPro" id="IPR027417">
    <property type="entry name" value="P-loop_NTPase"/>
</dbReference>
<dbReference type="InterPro" id="IPR013986">
    <property type="entry name" value="DExx_box_DNA_helicase_dom_sf"/>
</dbReference>
<feature type="compositionally biased region" description="Low complexity" evidence="6">
    <location>
        <begin position="216"/>
        <end position="230"/>
    </location>
</feature>
<feature type="domain" description="UvrD-like helicase ATP-binding" evidence="7">
    <location>
        <begin position="1561"/>
        <end position="2002"/>
    </location>
</feature>
<feature type="region of interest" description="Disordered" evidence="6">
    <location>
        <begin position="117"/>
        <end position="267"/>
    </location>
</feature>
<feature type="compositionally biased region" description="Polar residues" evidence="6">
    <location>
        <begin position="156"/>
        <end position="165"/>
    </location>
</feature>
<dbReference type="GO" id="GO:0016787">
    <property type="term" value="F:hydrolase activity"/>
    <property type="evidence" value="ECO:0007669"/>
    <property type="project" value="UniProtKB-UniRule"/>
</dbReference>
<dbReference type="Gene3D" id="1.25.40.20">
    <property type="entry name" value="Ankyrin repeat-containing domain"/>
    <property type="match status" value="2"/>
</dbReference>
<feature type="region of interest" description="Disordered" evidence="6">
    <location>
        <begin position="3503"/>
        <end position="3555"/>
    </location>
</feature>
<keyword evidence="9" id="KW-1185">Reference proteome</keyword>
<evidence type="ECO:0000313" key="9">
    <source>
        <dbReference type="Proteomes" id="UP000749559"/>
    </source>
</evidence>
<name>A0A8S4QB99_OWEFU</name>
<dbReference type="Proteomes" id="UP000749559">
    <property type="component" value="Unassembled WGS sequence"/>
</dbReference>
<evidence type="ECO:0000313" key="8">
    <source>
        <dbReference type="EMBL" id="CAH1801861.1"/>
    </source>
</evidence>